<dbReference type="Proteomes" id="UP000035681">
    <property type="component" value="Unplaced"/>
</dbReference>
<evidence type="ECO:0000313" key="3">
    <source>
        <dbReference type="Proteomes" id="UP000035681"/>
    </source>
</evidence>
<organism evidence="4">
    <name type="scientific">Strongyloides stercoralis</name>
    <name type="common">Threadworm</name>
    <dbReference type="NCBI Taxonomy" id="6248"/>
    <lineage>
        <taxon>Eukaryota</taxon>
        <taxon>Metazoa</taxon>
        <taxon>Ecdysozoa</taxon>
        <taxon>Nematoda</taxon>
        <taxon>Chromadorea</taxon>
        <taxon>Rhabditida</taxon>
        <taxon>Tylenchina</taxon>
        <taxon>Panagrolaimomorpha</taxon>
        <taxon>Strongyloidoidea</taxon>
        <taxon>Strongyloididae</taxon>
        <taxon>Strongyloides</taxon>
    </lineage>
</organism>
<dbReference type="WBParaSite" id="SSTP_0001211500.1">
    <property type="protein sequence ID" value="SSTP_0001211500.1"/>
    <property type="gene ID" value="SSTP_0001211500"/>
</dbReference>
<evidence type="ECO:0000313" key="4">
    <source>
        <dbReference type="WBParaSite" id="SSTP_0001211500.1"/>
    </source>
</evidence>
<dbReference type="WBParaSite" id="TCONS_00005035.p1">
    <property type="protein sequence ID" value="TCONS_00005035.p1"/>
    <property type="gene ID" value="XLOC_003363"/>
</dbReference>
<protein>
    <submittedName>
        <fullName evidence="4 5">Uncharacterized protein</fullName>
    </submittedName>
</protein>
<dbReference type="STRING" id="6248.A0A0K0ERN5"/>
<proteinExistence type="predicted"/>
<keyword evidence="3" id="KW-1185">Reference proteome</keyword>
<evidence type="ECO:0000256" key="2">
    <source>
        <dbReference type="SAM" id="SignalP"/>
    </source>
</evidence>
<feature type="signal peptide" evidence="2">
    <location>
        <begin position="1"/>
        <end position="19"/>
    </location>
</feature>
<sequence>MYYITFLILTIAVFAFTQSDNQVKNFENNVLSELLDKNVKKNSDGLLSNYGTVNDGYTNGYGSTNGGYGSGSTNGGYGQSQQTPYGYNYGNYYGQYYPYYNLYPNNWNNYPNDYWYDYNHHGHNGHYNDYYNRPYYNRYGINFRSIERLAKECDRILDRFNVNDYYGRYYREYYRCRELFRELRYINVDELYSLQCKFNSLNVQQEASQKLRSVNRIRDRKLRLLQRYQDINDGRYDQLIERLKVEIDKLNATISSLNRKLQDSKDEYERCNPSNIENVPQVPPRRPPVREPFELRETQE</sequence>
<evidence type="ECO:0000313" key="5">
    <source>
        <dbReference type="WBParaSite" id="TCONS_00005035.p1"/>
    </source>
</evidence>
<feature type="chain" id="PRO_5005328695" evidence="2">
    <location>
        <begin position="20"/>
        <end position="300"/>
    </location>
</feature>
<accession>A0A0K0ERN5</accession>
<feature type="region of interest" description="Disordered" evidence="1">
    <location>
        <begin position="265"/>
        <end position="300"/>
    </location>
</feature>
<reference evidence="4" key="1">
    <citation type="submission" date="2015-08" db="UniProtKB">
        <authorList>
            <consortium name="WormBaseParasite"/>
        </authorList>
    </citation>
    <scope>IDENTIFICATION</scope>
</reference>
<evidence type="ECO:0000256" key="1">
    <source>
        <dbReference type="SAM" id="MobiDB-lite"/>
    </source>
</evidence>
<feature type="compositionally biased region" description="Basic and acidic residues" evidence="1">
    <location>
        <begin position="288"/>
        <end position="300"/>
    </location>
</feature>
<name>A0A0K0ERN5_STRER</name>
<keyword evidence="2" id="KW-0732">Signal</keyword>
<dbReference type="AlphaFoldDB" id="A0A0K0ERN5"/>